<evidence type="ECO:0000313" key="1">
    <source>
        <dbReference type="EnsemblPlants" id="MELO3C028180.2.1"/>
    </source>
</evidence>
<reference evidence="1" key="1">
    <citation type="submission" date="2023-03" db="UniProtKB">
        <authorList>
            <consortium name="EnsemblPlants"/>
        </authorList>
    </citation>
    <scope>IDENTIFICATION</scope>
</reference>
<protein>
    <submittedName>
        <fullName evidence="1">Uncharacterized protein</fullName>
    </submittedName>
</protein>
<dbReference type="EnsemblPlants" id="MELO3C028180.2.1">
    <property type="protein sequence ID" value="MELO3C028180.2.1"/>
    <property type="gene ID" value="MELO3C028180.2"/>
</dbReference>
<sequence length="44" mass="4948">MLYCSSLIGFKKCRENDGLLALTRVGSKRVIQISAGFMIFFSVF</sequence>
<dbReference type="Gramene" id="MELO3C028180.2.1">
    <property type="protein sequence ID" value="MELO3C028180.2.1"/>
    <property type="gene ID" value="MELO3C028180.2"/>
</dbReference>
<accession>A0A9I9E3M1</accession>
<organism evidence="1">
    <name type="scientific">Cucumis melo</name>
    <name type="common">Muskmelon</name>
    <dbReference type="NCBI Taxonomy" id="3656"/>
    <lineage>
        <taxon>Eukaryota</taxon>
        <taxon>Viridiplantae</taxon>
        <taxon>Streptophyta</taxon>
        <taxon>Embryophyta</taxon>
        <taxon>Tracheophyta</taxon>
        <taxon>Spermatophyta</taxon>
        <taxon>Magnoliopsida</taxon>
        <taxon>eudicotyledons</taxon>
        <taxon>Gunneridae</taxon>
        <taxon>Pentapetalae</taxon>
        <taxon>rosids</taxon>
        <taxon>fabids</taxon>
        <taxon>Cucurbitales</taxon>
        <taxon>Cucurbitaceae</taxon>
        <taxon>Benincaseae</taxon>
        <taxon>Cucumis</taxon>
    </lineage>
</organism>
<proteinExistence type="predicted"/>
<dbReference type="AlphaFoldDB" id="A0A9I9E3M1"/>
<name>A0A9I9E3M1_CUCME</name>